<reference evidence="1 2" key="1">
    <citation type="submission" date="2018-01" db="EMBL/GenBank/DDBJ databases">
        <title>Draft genome sequences of six Vibrio diazotrophicus strains isolated from deep-sea sediments of the Baltic Sea.</title>
        <authorList>
            <person name="Castillo D."/>
            <person name="Vandieken V."/>
            <person name="Chiang O."/>
            <person name="Middelboe M."/>
        </authorList>
    </citation>
    <scope>NUCLEOTIDE SEQUENCE [LARGE SCALE GENOMIC DNA]</scope>
    <source>
        <strain evidence="1 2">60.27F</strain>
    </source>
</reference>
<dbReference type="OrthoDB" id="378654at2"/>
<dbReference type="EMBL" id="POSK01000010">
    <property type="protein sequence ID" value="PNI03909.1"/>
    <property type="molecule type" value="Genomic_DNA"/>
</dbReference>
<dbReference type="RefSeq" id="WP_102966672.1">
    <property type="nucleotide sequence ID" value="NZ_POSJ01000021.1"/>
</dbReference>
<organism evidence="1 2">
    <name type="scientific">Vibrio diazotrophicus</name>
    <dbReference type="NCBI Taxonomy" id="685"/>
    <lineage>
        <taxon>Bacteria</taxon>
        <taxon>Pseudomonadati</taxon>
        <taxon>Pseudomonadota</taxon>
        <taxon>Gammaproteobacteria</taxon>
        <taxon>Vibrionales</taxon>
        <taxon>Vibrionaceae</taxon>
        <taxon>Vibrio</taxon>
    </lineage>
</organism>
<protein>
    <submittedName>
        <fullName evidence="1">DUF1853 domain-containing protein</fullName>
    </submittedName>
</protein>
<dbReference type="InterPro" id="IPR015003">
    <property type="entry name" value="DUF1853"/>
</dbReference>
<dbReference type="Pfam" id="PF08907">
    <property type="entry name" value="DUF1853"/>
    <property type="match status" value="1"/>
</dbReference>
<evidence type="ECO:0000313" key="1">
    <source>
        <dbReference type="EMBL" id="PNI03909.1"/>
    </source>
</evidence>
<dbReference type="Proteomes" id="UP000236449">
    <property type="component" value="Unassembled WGS sequence"/>
</dbReference>
<gene>
    <name evidence="1" type="ORF">C1N32_15225</name>
</gene>
<dbReference type="AlphaFoldDB" id="A0A2J8FX01"/>
<sequence length="253" mass="29277">MDLKPLIDWVTTTPSIFKASPPIASRAPFSKPVQRKWTAYQGNQRLGFLYQHLCSELFKSTPTYSAIAEEIQLVHEGKTLGSVDFILKNRKTEQFEHWEVAVKFYLLHQGLWYGPNAEDRLDLKLSHMLNHQLPLSSSEQFSLKHPLWSNASQHLLMQGRLYINPFTPEPVPNECLGFSINVDQIQGRWCYQSQAHLIKESLYLLDKAQWLTGRNEASQRYSDPQEGFVHCQSESGVFWFILPETWPAQDQTI</sequence>
<name>A0A2J8FX01_VIBDI</name>
<comment type="caution">
    <text evidence="1">The sequence shown here is derived from an EMBL/GenBank/DDBJ whole genome shotgun (WGS) entry which is preliminary data.</text>
</comment>
<accession>A0A2J8FX01</accession>
<proteinExistence type="predicted"/>
<evidence type="ECO:0000313" key="2">
    <source>
        <dbReference type="Proteomes" id="UP000236449"/>
    </source>
</evidence>